<organism evidence="1 2">
    <name type="scientific">Linum tenue</name>
    <dbReference type="NCBI Taxonomy" id="586396"/>
    <lineage>
        <taxon>Eukaryota</taxon>
        <taxon>Viridiplantae</taxon>
        <taxon>Streptophyta</taxon>
        <taxon>Embryophyta</taxon>
        <taxon>Tracheophyta</taxon>
        <taxon>Spermatophyta</taxon>
        <taxon>Magnoliopsida</taxon>
        <taxon>eudicotyledons</taxon>
        <taxon>Gunneridae</taxon>
        <taxon>Pentapetalae</taxon>
        <taxon>rosids</taxon>
        <taxon>fabids</taxon>
        <taxon>Malpighiales</taxon>
        <taxon>Linaceae</taxon>
        <taxon>Linum</taxon>
    </lineage>
</organism>
<gene>
    <name evidence="1" type="ORF">LITE_LOCUS9220</name>
</gene>
<accession>A0AAV0IGM4</accession>
<proteinExistence type="predicted"/>
<name>A0AAV0IGM4_9ROSI</name>
<comment type="caution">
    <text evidence="1">The sequence shown here is derived from an EMBL/GenBank/DDBJ whole genome shotgun (WGS) entry which is preliminary data.</text>
</comment>
<keyword evidence="2" id="KW-1185">Reference proteome</keyword>
<reference evidence="1" key="1">
    <citation type="submission" date="2022-08" db="EMBL/GenBank/DDBJ databases">
        <authorList>
            <person name="Gutierrez-Valencia J."/>
        </authorList>
    </citation>
    <scope>NUCLEOTIDE SEQUENCE</scope>
</reference>
<dbReference type="AlphaFoldDB" id="A0AAV0IGM4"/>
<protein>
    <submittedName>
        <fullName evidence="1">Uncharacterized protein</fullName>
    </submittedName>
</protein>
<dbReference type="Proteomes" id="UP001154282">
    <property type="component" value="Unassembled WGS sequence"/>
</dbReference>
<evidence type="ECO:0000313" key="2">
    <source>
        <dbReference type="Proteomes" id="UP001154282"/>
    </source>
</evidence>
<evidence type="ECO:0000313" key="1">
    <source>
        <dbReference type="EMBL" id="CAI0396641.1"/>
    </source>
</evidence>
<dbReference type="EMBL" id="CAMGYJ010000003">
    <property type="protein sequence ID" value="CAI0396641.1"/>
    <property type="molecule type" value="Genomic_DNA"/>
</dbReference>
<sequence length="109" mass="12948">MPNVVSITMPSFWESFISLSPHPNRQHDFALSAFESLLVFQPIPLRRQWAIWRHSKWNLCKIEVNPAHKIILRKVLIFHHDFKQIRLQPFFREGEDLIPDGGDLWLSPH</sequence>